<proteinExistence type="predicted"/>
<dbReference type="AlphaFoldDB" id="A0A2M8F4H5"/>
<dbReference type="Pfam" id="PF13310">
    <property type="entry name" value="Virulence_RhuM"/>
    <property type="match status" value="1"/>
</dbReference>
<comment type="caution">
    <text evidence="1">The sequence shown here is derived from an EMBL/GenBank/DDBJ whole genome shotgun (WGS) entry which is preliminary data.</text>
</comment>
<sequence>MSDESLQFSQFLLYNSPEGGVNMEVFVHNDTVWLNQKMMAELFGKSQSTINEHITNIYAEGELEKELSLAKFGNPENSMVKPNYYYNLDVIISVGYRVNSKQATHFRRWATSVLRDYIIKGFAMDDELLKNGTRLGKDYFKELLERIRSIRASERRMYQQITDLFAECSIDYDKDADITHDFYAMVQNKFHFAITGKTAAEKIYESADRDAPYMGLKTWKKSPDGRVVKTDTSVAKNYLDEDEIKRLERVVTGYFDYIERLVENQTVLDMQGLSESINKFLEFNEYRVLDGKGNVSMKKAKKKAGLEYNAFNKTQRIESDFDKVVKKLKEE</sequence>
<dbReference type="PIRSF" id="PIRSF015268">
    <property type="entry name" value="Virulence_RhuM"/>
    <property type="match status" value="1"/>
</dbReference>
<dbReference type="PANTHER" id="PTHR35810">
    <property type="entry name" value="CYTOPLASMIC PROTEIN-RELATED"/>
    <property type="match status" value="1"/>
</dbReference>
<evidence type="ECO:0000313" key="1">
    <source>
        <dbReference type="EMBL" id="PJC34206.1"/>
    </source>
</evidence>
<reference evidence="2" key="1">
    <citation type="submission" date="2017-09" db="EMBL/GenBank/DDBJ databases">
        <title>Depth-based differentiation of microbial function through sediment-hosted aquifers and enrichment of novel symbionts in the deep terrestrial subsurface.</title>
        <authorList>
            <person name="Probst A.J."/>
            <person name="Ladd B."/>
            <person name="Jarett J.K."/>
            <person name="Geller-Mcgrath D.E."/>
            <person name="Sieber C.M.K."/>
            <person name="Emerson J.B."/>
            <person name="Anantharaman K."/>
            <person name="Thomas B.C."/>
            <person name="Malmstrom R."/>
            <person name="Stieglmeier M."/>
            <person name="Klingl A."/>
            <person name="Woyke T."/>
            <person name="Ryan C.M."/>
            <person name="Banfield J.F."/>
        </authorList>
    </citation>
    <scope>NUCLEOTIDE SEQUENCE [LARGE SCALE GENOMIC DNA]</scope>
</reference>
<evidence type="ECO:0000313" key="2">
    <source>
        <dbReference type="Proteomes" id="UP000231383"/>
    </source>
</evidence>
<accession>A0A2M8F4H5</accession>
<dbReference type="InterPro" id="IPR011204">
    <property type="entry name" value="Virulence_RhuM-like"/>
</dbReference>
<dbReference type="Proteomes" id="UP000231383">
    <property type="component" value="Unassembled WGS sequence"/>
</dbReference>
<dbReference type="PANTHER" id="PTHR35810:SF1">
    <property type="entry name" value="CYTOPLASMIC PROTEIN"/>
    <property type="match status" value="1"/>
</dbReference>
<name>A0A2M8F4H5_9BACT</name>
<gene>
    <name evidence="1" type="ORF">CO051_00240</name>
</gene>
<dbReference type="EMBL" id="PFSC01000006">
    <property type="protein sequence ID" value="PJC34206.1"/>
    <property type="molecule type" value="Genomic_DNA"/>
</dbReference>
<organism evidence="1 2">
    <name type="scientific">Candidatus Roizmanbacteria bacterium CG_4_9_14_0_2_um_filter_39_13</name>
    <dbReference type="NCBI Taxonomy" id="1974839"/>
    <lineage>
        <taxon>Bacteria</taxon>
        <taxon>Candidatus Roizmaniibacteriota</taxon>
    </lineage>
</organism>
<protein>
    <submittedName>
        <fullName evidence="1">Cell filamentation protein Fic</fullName>
    </submittedName>
</protein>